<feature type="transmembrane region" description="Helical" evidence="1">
    <location>
        <begin position="21"/>
        <end position="42"/>
    </location>
</feature>
<proteinExistence type="predicted"/>
<dbReference type="RefSeq" id="WP_309561849.1">
    <property type="nucleotide sequence ID" value="NZ_JAVJIU010000003.1"/>
</dbReference>
<dbReference type="Proteomes" id="UP001257234">
    <property type="component" value="Unassembled WGS sequence"/>
</dbReference>
<dbReference type="EMBL" id="JAVJIU010000003">
    <property type="protein sequence ID" value="MDR5590982.1"/>
    <property type="molecule type" value="Genomic_DNA"/>
</dbReference>
<gene>
    <name evidence="2" type="ORF">RE431_10070</name>
</gene>
<name>A0ABU1ERG3_9FLAO</name>
<evidence type="ECO:0000256" key="1">
    <source>
        <dbReference type="SAM" id="Phobius"/>
    </source>
</evidence>
<sequence length="259" mass="30960">MIKLFRNIRRRLLRENRFTRYLIYAIGEIVLVVIGILIALQINNWNENRKQNFKAAQLNQQLYEELERTQNIYIQINQNLNNYVEFLEYIIDHWNSLDYDDLNNQLETYGYSDQPLSLLTYITWYSQFNDISNEIYNKSVNEGSISLIDPAFVVKLSDVYVGKKFRLNQFIEQEYELAQNITKRISEKHGELFKEGDRLDSKDWDRKTYLSFLKNIQNDGSLRFLLDSKLQLNQARALLVSWQINNIQNTLDQFPPTYD</sequence>
<evidence type="ECO:0000313" key="2">
    <source>
        <dbReference type="EMBL" id="MDR5590982.1"/>
    </source>
</evidence>
<dbReference type="InterPro" id="IPR045749">
    <property type="entry name" value="DUF6090"/>
</dbReference>
<protein>
    <submittedName>
        <fullName evidence="2">DUF6090 family protein</fullName>
    </submittedName>
</protein>
<accession>A0ABU1ERG3</accession>
<keyword evidence="1" id="KW-0472">Membrane</keyword>
<organism evidence="2 3">
    <name type="scientific">Christiangramia sediminicola</name>
    <dbReference type="NCBI Taxonomy" id="3073267"/>
    <lineage>
        <taxon>Bacteria</taxon>
        <taxon>Pseudomonadati</taxon>
        <taxon>Bacteroidota</taxon>
        <taxon>Flavobacteriia</taxon>
        <taxon>Flavobacteriales</taxon>
        <taxon>Flavobacteriaceae</taxon>
        <taxon>Christiangramia</taxon>
    </lineage>
</organism>
<dbReference type="Pfam" id="PF19578">
    <property type="entry name" value="DUF6090"/>
    <property type="match status" value="1"/>
</dbReference>
<reference evidence="3" key="1">
    <citation type="submission" date="2023-07" db="EMBL/GenBank/DDBJ databases">
        <title>Christiangramia sp. SM2212., a novel bacterium of the family Flavobacteriaceae isolated from the sea sediment.</title>
        <authorList>
            <person name="Wang J."/>
            <person name="Zhang X."/>
        </authorList>
    </citation>
    <scope>NUCLEOTIDE SEQUENCE [LARGE SCALE GENOMIC DNA]</scope>
    <source>
        <strain evidence="3">SM2212</strain>
    </source>
</reference>
<evidence type="ECO:0000313" key="3">
    <source>
        <dbReference type="Proteomes" id="UP001257234"/>
    </source>
</evidence>
<keyword evidence="1" id="KW-0812">Transmembrane</keyword>
<keyword evidence="3" id="KW-1185">Reference proteome</keyword>
<keyword evidence="1" id="KW-1133">Transmembrane helix</keyword>
<comment type="caution">
    <text evidence="2">The sequence shown here is derived from an EMBL/GenBank/DDBJ whole genome shotgun (WGS) entry which is preliminary data.</text>
</comment>